<dbReference type="Proteomes" id="UP001386955">
    <property type="component" value="Unassembled WGS sequence"/>
</dbReference>
<evidence type="ECO:0000256" key="9">
    <source>
        <dbReference type="ARBA" id="ARBA00048679"/>
    </source>
</evidence>
<name>A0AAN9XXM3_PSOTE</name>
<dbReference type="GO" id="GO:0004674">
    <property type="term" value="F:protein serine/threonine kinase activity"/>
    <property type="evidence" value="ECO:0007669"/>
    <property type="project" value="UniProtKB-KW"/>
</dbReference>
<dbReference type="CDD" id="cd13999">
    <property type="entry name" value="STKc_MAP3K-like"/>
    <property type="match status" value="1"/>
</dbReference>
<comment type="catalytic activity">
    <reaction evidence="8">
        <text>L-threonyl-[protein] + ATP = O-phospho-L-threonyl-[protein] + ADP + H(+)</text>
        <dbReference type="Rhea" id="RHEA:46608"/>
        <dbReference type="Rhea" id="RHEA-COMP:11060"/>
        <dbReference type="Rhea" id="RHEA-COMP:11605"/>
        <dbReference type="ChEBI" id="CHEBI:15378"/>
        <dbReference type="ChEBI" id="CHEBI:30013"/>
        <dbReference type="ChEBI" id="CHEBI:30616"/>
        <dbReference type="ChEBI" id="CHEBI:61977"/>
        <dbReference type="ChEBI" id="CHEBI:456216"/>
        <dbReference type="EC" id="2.7.11.1"/>
    </reaction>
</comment>
<dbReference type="PANTHER" id="PTHR44329">
    <property type="entry name" value="SERINE/THREONINE-PROTEIN KINASE TNNI3K-RELATED"/>
    <property type="match status" value="1"/>
</dbReference>
<evidence type="ECO:0000259" key="10">
    <source>
        <dbReference type="PROSITE" id="PS50011"/>
    </source>
</evidence>
<evidence type="ECO:0000256" key="4">
    <source>
        <dbReference type="ARBA" id="ARBA00022679"/>
    </source>
</evidence>
<dbReference type="PROSITE" id="PS50011">
    <property type="entry name" value="PROTEIN_KINASE_DOM"/>
    <property type="match status" value="1"/>
</dbReference>
<sequence>MIQIPKLKCLENIFFCSVNYKTVMFGRSALLEGVLLHASHHSKVQGFHNHTFFLGSMAGSCFHGLRLRMSKSKPLPDPSTSSKSRLEGDMENMDRKRFDSMESWSMILDSMDIWESSKEEQEEEQEEWTADLSQLFIGNKFASGAHSRIYRGVYKQIAVAVKMVRIPSQDEEQKAMLEEQFNFEVALLSRLFHHNIVQFIAACKKPPVYCIITEYMSQGTLRMYLNKKEPYSLSRETILRLALDISRGMEYLHSQGVIHRDLKSSNLLLNDEMRVKVADFGTSCLETRCRKGKGNSGTYRWMAPEMLKEKPYTRKVDVYSFGIVLWELTTALLPFQGMTPVQAAFAVAEKNERPPVAASCEPALAHLIKRCWSENPSKRPDFSDIVCTLEKYDECVKEGLPLSHHSGLVSRNVIIQRIKGCVSMTSSIPVHA</sequence>
<evidence type="ECO:0000256" key="2">
    <source>
        <dbReference type="ARBA" id="ARBA00012513"/>
    </source>
</evidence>
<comment type="catalytic activity">
    <reaction evidence="9">
        <text>L-seryl-[protein] + ATP = O-phospho-L-seryl-[protein] + ADP + H(+)</text>
        <dbReference type="Rhea" id="RHEA:17989"/>
        <dbReference type="Rhea" id="RHEA-COMP:9863"/>
        <dbReference type="Rhea" id="RHEA-COMP:11604"/>
        <dbReference type="ChEBI" id="CHEBI:15378"/>
        <dbReference type="ChEBI" id="CHEBI:29999"/>
        <dbReference type="ChEBI" id="CHEBI:30616"/>
        <dbReference type="ChEBI" id="CHEBI:83421"/>
        <dbReference type="ChEBI" id="CHEBI:456216"/>
        <dbReference type="EC" id="2.7.11.1"/>
    </reaction>
</comment>
<evidence type="ECO:0000256" key="8">
    <source>
        <dbReference type="ARBA" id="ARBA00047899"/>
    </source>
</evidence>
<protein>
    <recommendedName>
        <fullName evidence="2">non-specific serine/threonine protein kinase</fullName>
        <ecNumber evidence="2">2.7.11.1</ecNumber>
    </recommendedName>
</protein>
<dbReference type="GO" id="GO:0005524">
    <property type="term" value="F:ATP binding"/>
    <property type="evidence" value="ECO:0007669"/>
    <property type="project" value="UniProtKB-KW"/>
</dbReference>
<evidence type="ECO:0000256" key="3">
    <source>
        <dbReference type="ARBA" id="ARBA00022527"/>
    </source>
</evidence>
<proteinExistence type="inferred from homology"/>
<dbReference type="InterPro" id="IPR011009">
    <property type="entry name" value="Kinase-like_dom_sf"/>
</dbReference>
<accession>A0AAN9XXM3</accession>
<organism evidence="11 12">
    <name type="scientific">Psophocarpus tetragonolobus</name>
    <name type="common">Winged bean</name>
    <name type="synonym">Dolichos tetragonolobus</name>
    <dbReference type="NCBI Taxonomy" id="3891"/>
    <lineage>
        <taxon>Eukaryota</taxon>
        <taxon>Viridiplantae</taxon>
        <taxon>Streptophyta</taxon>
        <taxon>Embryophyta</taxon>
        <taxon>Tracheophyta</taxon>
        <taxon>Spermatophyta</taxon>
        <taxon>Magnoliopsida</taxon>
        <taxon>eudicotyledons</taxon>
        <taxon>Gunneridae</taxon>
        <taxon>Pentapetalae</taxon>
        <taxon>rosids</taxon>
        <taxon>fabids</taxon>
        <taxon>Fabales</taxon>
        <taxon>Fabaceae</taxon>
        <taxon>Papilionoideae</taxon>
        <taxon>50 kb inversion clade</taxon>
        <taxon>NPAAA clade</taxon>
        <taxon>indigoferoid/millettioid clade</taxon>
        <taxon>Phaseoleae</taxon>
        <taxon>Psophocarpus</taxon>
    </lineage>
</organism>
<keyword evidence="4" id="KW-0808">Transferase</keyword>
<dbReference type="EMBL" id="JAYMYS010000001">
    <property type="protein sequence ID" value="KAK7412709.1"/>
    <property type="molecule type" value="Genomic_DNA"/>
</dbReference>
<evidence type="ECO:0000256" key="7">
    <source>
        <dbReference type="ARBA" id="ARBA00022840"/>
    </source>
</evidence>
<dbReference type="FunFam" id="3.30.200.20:FF:000060">
    <property type="entry name" value="Serine/threonine-protein kinase isoform 1"/>
    <property type="match status" value="1"/>
</dbReference>
<dbReference type="Pfam" id="PF07714">
    <property type="entry name" value="PK_Tyr_Ser-Thr"/>
    <property type="match status" value="1"/>
</dbReference>
<evidence type="ECO:0000256" key="5">
    <source>
        <dbReference type="ARBA" id="ARBA00022741"/>
    </source>
</evidence>
<dbReference type="InterPro" id="IPR001245">
    <property type="entry name" value="Ser-Thr/Tyr_kinase_cat_dom"/>
</dbReference>
<dbReference type="EC" id="2.7.11.1" evidence="2"/>
<reference evidence="11 12" key="1">
    <citation type="submission" date="2024-01" db="EMBL/GenBank/DDBJ databases">
        <title>The genomes of 5 underutilized Papilionoideae crops provide insights into root nodulation and disease resistanc.</title>
        <authorList>
            <person name="Jiang F."/>
        </authorList>
    </citation>
    <scope>NUCLEOTIDE SEQUENCE [LARGE SCALE GENOMIC DNA]</scope>
    <source>
        <strain evidence="11">DUOXIRENSHENG_FW03</strain>
        <tissue evidence="11">Leaves</tissue>
    </source>
</reference>
<dbReference type="AlphaFoldDB" id="A0AAN9XXM3"/>
<dbReference type="PANTHER" id="PTHR44329:SF277">
    <property type="entry name" value="SERINE_THREONINE-PROTEIN KINASE HT1-LIKE"/>
    <property type="match status" value="1"/>
</dbReference>
<evidence type="ECO:0000313" key="11">
    <source>
        <dbReference type="EMBL" id="KAK7412709.1"/>
    </source>
</evidence>
<dbReference type="SMART" id="SM00220">
    <property type="entry name" value="S_TKc"/>
    <property type="match status" value="1"/>
</dbReference>
<comment type="similarity">
    <text evidence="1">Belongs to the protein kinase superfamily. TKL Ser/Thr protein kinase family. RAF subfamily.</text>
</comment>
<dbReference type="Gene3D" id="3.30.200.20">
    <property type="entry name" value="Phosphorylase Kinase, domain 1"/>
    <property type="match status" value="1"/>
</dbReference>
<keyword evidence="7" id="KW-0067">ATP-binding</keyword>
<evidence type="ECO:0000256" key="1">
    <source>
        <dbReference type="ARBA" id="ARBA00010507"/>
    </source>
</evidence>
<dbReference type="InterPro" id="IPR000719">
    <property type="entry name" value="Prot_kinase_dom"/>
</dbReference>
<keyword evidence="5" id="KW-0547">Nucleotide-binding</keyword>
<dbReference type="PRINTS" id="PR00109">
    <property type="entry name" value="TYRKINASE"/>
</dbReference>
<feature type="domain" description="Protein kinase" evidence="10">
    <location>
        <begin position="135"/>
        <end position="408"/>
    </location>
</feature>
<dbReference type="InterPro" id="IPR008271">
    <property type="entry name" value="Ser/Thr_kinase_AS"/>
</dbReference>
<evidence type="ECO:0000256" key="6">
    <source>
        <dbReference type="ARBA" id="ARBA00022777"/>
    </source>
</evidence>
<keyword evidence="3" id="KW-0723">Serine/threonine-protein kinase</keyword>
<comment type="caution">
    <text evidence="11">The sequence shown here is derived from an EMBL/GenBank/DDBJ whole genome shotgun (WGS) entry which is preliminary data.</text>
</comment>
<keyword evidence="6" id="KW-0418">Kinase</keyword>
<dbReference type="InterPro" id="IPR051681">
    <property type="entry name" value="Ser/Thr_Kinases-Pseudokinases"/>
</dbReference>
<keyword evidence="12" id="KW-1185">Reference proteome</keyword>
<dbReference type="Gene3D" id="1.10.510.10">
    <property type="entry name" value="Transferase(Phosphotransferase) domain 1"/>
    <property type="match status" value="1"/>
</dbReference>
<gene>
    <name evidence="11" type="ORF">VNO78_04272</name>
</gene>
<evidence type="ECO:0000313" key="12">
    <source>
        <dbReference type="Proteomes" id="UP001386955"/>
    </source>
</evidence>
<dbReference type="PROSITE" id="PS00108">
    <property type="entry name" value="PROTEIN_KINASE_ST"/>
    <property type="match status" value="1"/>
</dbReference>
<dbReference type="SUPFAM" id="SSF56112">
    <property type="entry name" value="Protein kinase-like (PK-like)"/>
    <property type="match status" value="1"/>
</dbReference>